<protein>
    <recommendedName>
        <fullName evidence="3">C2 domain-containing protein</fullName>
    </recommendedName>
</protein>
<feature type="compositionally biased region" description="Low complexity" evidence="1">
    <location>
        <begin position="173"/>
        <end position="185"/>
    </location>
</feature>
<feature type="transmembrane region" description="Helical" evidence="2">
    <location>
        <begin position="484"/>
        <end position="505"/>
    </location>
</feature>
<dbReference type="EMBL" id="ML213622">
    <property type="protein sequence ID" value="TFK35298.1"/>
    <property type="molecule type" value="Genomic_DNA"/>
</dbReference>
<keyword evidence="5" id="KW-1185">Reference proteome</keyword>
<feature type="domain" description="C2" evidence="3">
    <location>
        <begin position="1"/>
        <end position="108"/>
    </location>
</feature>
<feature type="transmembrane region" description="Helical" evidence="2">
    <location>
        <begin position="448"/>
        <end position="478"/>
    </location>
</feature>
<feature type="compositionally biased region" description="Acidic residues" evidence="1">
    <location>
        <begin position="163"/>
        <end position="172"/>
    </location>
</feature>
<keyword evidence="2" id="KW-0472">Membrane</keyword>
<keyword evidence="2" id="KW-1133">Transmembrane helix</keyword>
<dbReference type="SUPFAM" id="SSF49562">
    <property type="entry name" value="C2 domain (Calcium/lipid-binding domain, CaLB)"/>
    <property type="match status" value="1"/>
</dbReference>
<feature type="transmembrane region" description="Helical" evidence="2">
    <location>
        <begin position="407"/>
        <end position="427"/>
    </location>
</feature>
<feature type="transmembrane region" description="Helical" evidence="2">
    <location>
        <begin position="372"/>
        <end position="392"/>
    </location>
</feature>
<proteinExistence type="predicted"/>
<dbReference type="InterPro" id="IPR000008">
    <property type="entry name" value="C2_dom"/>
</dbReference>
<accession>A0A5C3LTL0</accession>
<evidence type="ECO:0000313" key="5">
    <source>
        <dbReference type="Proteomes" id="UP000308652"/>
    </source>
</evidence>
<sequence>MSENEAWQCTVVRAQGLRLMRPEKSWRPIVTLQVDQHHCHETVLGTDGQNPNLKESFILHDATPKTKLELKVWHCAQSKKKGKKRKLVGSASHSLAELIKKQEGSLGVAGNESRSASSSSKVEVRLQCQTASKQSISSKGRSQNKAILLLKLHAPRSVIEGGMEGEEAEEEAGYASEQISSSSQPSLPPSPVSVCPPPSTLRRRKVNKPRPYIIHSDDACSSESEYEYYEEDEEPSTSGEKDSCPAYHSEPEIQESQSHEEEGGLWIVNPFRSAVSESLSWIAASILPEHTITFGTPAPQYTPEPHWIAQQNSYRDSNEKINVPSYTEKLPVPPRMSRLERILASFTMYSELKEASVDSQYEAVFMRLQMEWTYVGGLLVALAAVDTAVFAISNDSMFGVNAAARDAIAASSIASGLGIACDAWFLLRYNWADLRTFIHRALDVYNSYFFFSLSARVPALCMFISALSLMGFLGLVAYDAFPQGVIVVCFLVGVVMSLQFLVYGVHRCVSLVAEGGRRGGRSVMGVVRKLSG</sequence>
<keyword evidence="2" id="KW-0812">Transmembrane</keyword>
<dbReference type="InterPro" id="IPR035892">
    <property type="entry name" value="C2_domain_sf"/>
</dbReference>
<evidence type="ECO:0000259" key="3">
    <source>
        <dbReference type="PROSITE" id="PS50004"/>
    </source>
</evidence>
<evidence type="ECO:0000313" key="4">
    <source>
        <dbReference type="EMBL" id="TFK35298.1"/>
    </source>
</evidence>
<reference evidence="4 5" key="1">
    <citation type="journal article" date="2019" name="Nat. Ecol. Evol.">
        <title>Megaphylogeny resolves global patterns of mushroom evolution.</title>
        <authorList>
            <person name="Varga T."/>
            <person name="Krizsan K."/>
            <person name="Foldi C."/>
            <person name="Dima B."/>
            <person name="Sanchez-Garcia M."/>
            <person name="Sanchez-Ramirez S."/>
            <person name="Szollosi G.J."/>
            <person name="Szarkandi J.G."/>
            <person name="Papp V."/>
            <person name="Albert L."/>
            <person name="Andreopoulos W."/>
            <person name="Angelini C."/>
            <person name="Antonin V."/>
            <person name="Barry K.W."/>
            <person name="Bougher N.L."/>
            <person name="Buchanan P."/>
            <person name="Buyck B."/>
            <person name="Bense V."/>
            <person name="Catcheside P."/>
            <person name="Chovatia M."/>
            <person name="Cooper J."/>
            <person name="Damon W."/>
            <person name="Desjardin D."/>
            <person name="Finy P."/>
            <person name="Geml J."/>
            <person name="Haridas S."/>
            <person name="Hughes K."/>
            <person name="Justo A."/>
            <person name="Karasinski D."/>
            <person name="Kautmanova I."/>
            <person name="Kiss B."/>
            <person name="Kocsube S."/>
            <person name="Kotiranta H."/>
            <person name="LaButti K.M."/>
            <person name="Lechner B.E."/>
            <person name="Liimatainen K."/>
            <person name="Lipzen A."/>
            <person name="Lukacs Z."/>
            <person name="Mihaltcheva S."/>
            <person name="Morgado L.N."/>
            <person name="Niskanen T."/>
            <person name="Noordeloos M.E."/>
            <person name="Ohm R.A."/>
            <person name="Ortiz-Santana B."/>
            <person name="Ovrebo C."/>
            <person name="Racz N."/>
            <person name="Riley R."/>
            <person name="Savchenko A."/>
            <person name="Shiryaev A."/>
            <person name="Soop K."/>
            <person name="Spirin V."/>
            <person name="Szebenyi C."/>
            <person name="Tomsovsky M."/>
            <person name="Tulloss R.E."/>
            <person name="Uehling J."/>
            <person name="Grigoriev I.V."/>
            <person name="Vagvolgyi C."/>
            <person name="Papp T."/>
            <person name="Martin F.M."/>
            <person name="Miettinen O."/>
            <person name="Hibbett D.S."/>
            <person name="Nagy L.G."/>
        </authorList>
    </citation>
    <scope>NUCLEOTIDE SEQUENCE [LARGE SCALE GENOMIC DNA]</scope>
    <source>
        <strain evidence="4 5">CBS 166.37</strain>
    </source>
</reference>
<feature type="compositionally biased region" description="Acidic residues" evidence="1">
    <location>
        <begin position="224"/>
        <end position="235"/>
    </location>
</feature>
<gene>
    <name evidence="4" type="ORF">BDQ12DRAFT_688289</name>
</gene>
<name>A0A5C3LTL0_9AGAR</name>
<feature type="compositionally biased region" description="Pro residues" evidence="1">
    <location>
        <begin position="186"/>
        <end position="199"/>
    </location>
</feature>
<dbReference type="AlphaFoldDB" id="A0A5C3LTL0"/>
<dbReference type="Pfam" id="PF00168">
    <property type="entry name" value="C2"/>
    <property type="match status" value="1"/>
</dbReference>
<dbReference type="OrthoDB" id="2642524at2759"/>
<organism evidence="4 5">
    <name type="scientific">Crucibulum laeve</name>
    <dbReference type="NCBI Taxonomy" id="68775"/>
    <lineage>
        <taxon>Eukaryota</taxon>
        <taxon>Fungi</taxon>
        <taxon>Dikarya</taxon>
        <taxon>Basidiomycota</taxon>
        <taxon>Agaricomycotina</taxon>
        <taxon>Agaricomycetes</taxon>
        <taxon>Agaricomycetidae</taxon>
        <taxon>Agaricales</taxon>
        <taxon>Agaricineae</taxon>
        <taxon>Nidulariaceae</taxon>
        <taxon>Crucibulum</taxon>
    </lineage>
</organism>
<dbReference type="PROSITE" id="PS50004">
    <property type="entry name" value="C2"/>
    <property type="match status" value="1"/>
</dbReference>
<evidence type="ECO:0000256" key="1">
    <source>
        <dbReference type="SAM" id="MobiDB-lite"/>
    </source>
</evidence>
<feature type="region of interest" description="Disordered" evidence="1">
    <location>
        <begin position="163"/>
        <end position="261"/>
    </location>
</feature>
<evidence type="ECO:0000256" key="2">
    <source>
        <dbReference type="SAM" id="Phobius"/>
    </source>
</evidence>
<dbReference type="STRING" id="68775.A0A5C3LTL0"/>
<dbReference type="Proteomes" id="UP000308652">
    <property type="component" value="Unassembled WGS sequence"/>
</dbReference>
<dbReference type="Gene3D" id="2.60.40.150">
    <property type="entry name" value="C2 domain"/>
    <property type="match status" value="1"/>
</dbReference>